<dbReference type="Pfam" id="PF02384">
    <property type="entry name" value="N6_Mtase"/>
    <property type="match status" value="1"/>
</dbReference>
<keyword evidence="5" id="KW-0680">Restriction system</keyword>
<dbReference type="GO" id="GO:0009007">
    <property type="term" value="F:site-specific DNA-methyltransferase (adenine-specific) activity"/>
    <property type="evidence" value="ECO:0007669"/>
    <property type="project" value="UniProtKB-EC"/>
</dbReference>
<name>A0AAP3Z2U4_9LACT</name>
<dbReference type="Gene3D" id="3.40.50.150">
    <property type="entry name" value="Vaccinia Virus protein VP39"/>
    <property type="match status" value="1"/>
</dbReference>
<evidence type="ECO:0000313" key="10">
    <source>
        <dbReference type="EMBL" id="MDG4977307.1"/>
    </source>
</evidence>
<dbReference type="InterPro" id="IPR011639">
    <property type="entry name" value="MethylTrfase_TaqI-like_dom"/>
</dbReference>
<dbReference type="InterPro" id="IPR003356">
    <property type="entry name" value="DNA_methylase_A-5"/>
</dbReference>
<evidence type="ECO:0000256" key="4">
    <source>
        <dbReference type="ARBA" id="ARBA00022691"/>
    </source>
</evidence>
<dbReference type="GO" id="GO:0032259">
    <property type="term" value="P:methylation"/>
    <property type="evidence" value="ECO:0007669"/>
    <property type="project" value="UniProtKB-KW"/>
</dbReference>
<feature type="domain" description="Type II methyltransferase M.TaqI-like" evidence="8">
    <location>
        <begin position="518"/>
        <end position="630"/>
    </location>
</feature>
<evidence type="ECO:0000256" key="6">
    <source>
        <dbReference type="ARBA" id="ARBA00047942"/>
    </source>
</evidence>
<evidence type="ECO:0000256" key="2">
    <source>
        <dbReference type="ARBA" id="ARBA00022603"/>
    </source>
</evidence>
<sequence length="1057" mass="121224">MEKIIRKYFEQVKEAFALGNTETAYNAPIMNLLANFECQPVDTSGARARNIGENIDLKLWRIGEIASETEPFAGVEVKKIGGDDDRAKAQRLTETKQFGNIIWTDNHRWEFWHLDEHKEPKMYTGIKLIDVDVKTRSLTLVEENISLFISLVQDFMLQSPKQIKSSGKLAEYMAIHARTIRDVISGILGSNEQGLPLINDERQRTRPMFGELYGLYNKIKTELSSELKTADFADMYAQTIVYGLFIARYNDSTPENFSRNEALGLLQQESALLKQFFIHITTSQNQHPTLIAVIDKLCELYKLCDLVELLDKEESKDTIVHFYEDFLSAYDPALRKSLGVFYTPQPVVRYMVSMVDQLLIDEFGITGGLSNSDTFTIEVPSEEYASSKRKNATLKNTKEITVPKVAILDPATGTGTFHAEIIKFVKEKYFSGARAAFYESYIENPEGLMSRLIGFEIMMTSYVVAHLKIRRTIDETLGHTSKKQLPSNIYLTNTLAPTHTDRERAEEINLFMDFSGAISDEAYHADTWKNRRPIKVVIGNPPYLAASTNPFDISGYRLETDGLTPLKEKRQQLNDDYVKFFRFSEQIINQNSEGVLAFISNNNYLDSPTNRGMRASLLRTFDKIYIINLHGNSIKKEVTPEGGKDENIFDIMQGVSIFIGLKSSDSEEWATVNYADIFGTRNSKFDTLNNNLLRFEEIKLNQQTAAFCINDEKKQKEYEKGLAISDLFHIFNSGIETQRDALAIQTTKLGIKKIIQDFQFEEEDKIRQIYSLKDSRDWTVADSKKDLLTNKGTFQKILYRPFDNRWTYFTGKSKGFIAYPRNEIMKHFLDGNNYGFVFTRKSMMNAPFANIFISNRILDKGLTGTVDKAYVAPLYLYNELSNDWTPNFNEKILSELTKNLSTTPPAIDLFDYCYGVLYDPTYREKYNEFLKRDYPRVPIIADEATFEKYVTVGSRLRKLHLMQTDSQVELTLEPNDAENITIEAIKYKDGVLNINKNKQILGISEAVWNYRIGGYQVLDKWFKSHKGEVFDIEKYEHICKVVGVLAETIEVQEGMIG</sequence>
<dbReference type="Pfam" id="PF18135">
    <property type="entry name" value="Type_ISP_C"/>
    <property type="match status" value="1"/>
</dbReference>
<keyword evidence="4" id="KW-0949">S-adenosyl-L-methionine</keyword>
<dbReference type="AlphaFoldDB" id="A0AAP3Z2U4"/>
<reference evidence="10" key="2">
    <citation type="journal article" date="2023" name="Food Microbiol.">
        <title>Evaluation of the fermentation potential of lactic acid bacteria isolated from herbs, fruits and vegetables as starter cultures in nut-based milk alternatives.</title>
        <authorList>
            <person name="Huang W."/>
            <person name="Dong A."/>
            <person name="Pham H.T."/>
            <person name="Zhou C."/>
            <person name="Huo Z."/>
            <person name="Watjen A.P."/>
            <person name="Prakash S."/>
            <person name="Bang-Berthelsen C.H."/>
            <person name="Turner M.S."/>
        </authorList>
    </citation>
    <scope>NUCLEOTIDE SEQUENCE</scope>
    <source>
        <strain evidence="10">54</strain>
    </source>
</reference>
<evidence type="ECO:0000259" key="9">
    <source>
        <dbReference type="Pfam" id="PF18135"/>
    </source>
</evidence>
<dbReference type="GO" id="GO:0003677">
    <property type="term" value="F:DNA binding"/>
    <property type="evidence" value="ECO:0007669"/>
    <property type="project" value="InterPro"/>
</dbReference>
<dbReference type="GO" id="GO:0009307">
    <property type="term" value="P:DNA restriction-modification system"/>
    <property type="evidence" value="ECO:0007669"/>
    <property type="project" value="UniProtKB-KW"/>
</dbReference>
<evidence type="ECO:0000256" key="5">
    <source>
        <dbReference type="ARBA" id="ARBA00022747"/>
    </source>
</evidence>
<dbReference type="PROSITE" id="PS00092">
    <property type="entry name" value="N6_MTASE"/>
    <property type="match status" value="1"/>
</dbReference>
<evidence type="ECO:0000256" key="3">
    <source>
        <dbReference type="ARBA" id="ARBA00022679"/>
    </source>
</evidence>
<dbReference type="PANTHER" id="PTHR33841:SF1">
    <property type="entry name" value="DNA METHYLTRANSFERASE A"/>
    <property type="match status" value="1"/>
</dbReference>
<dbReference type="EC" id="2.1.1.72" evidence="1"/>
<dbReference type="InterPro" id="IPR002052">
    <property type="entry name" value="DNA_methylase_N6_adenine_CS"/>
</dbReference>
<evidence type="ECO:0000259" key="7">
    <source>
        <dbReference type="Pfam" id="PF02384"/>
    </source>
</evidence>
<dbReference type="RefSeq" id="WP_278228447.1">
    <property type="nucleotide sequence ID" value="NZ_JAOWLV010000007.1"/>
</dbReference>
<keyword evidence="3" id="KW-0808">Transferase</keyword>
<organism evidence="10 11">
    <name type="scientific">Lactococcus lactis</name>
    <dbReference type="NCBI Taxonomy" id="1358"/>
    <lineage>
        <taxon>Bacteria</taxon>
        <taxon>Bacillati</taxon>
        <taxon>Bacillota</taxon>
        <taxon>Bacilli</taxon>
        <taxon>Lactobacillales</taxon>
        <taxon>Streptococcaceae</taxon>
        <taxon>Lactococcus</taxon>
    </lineage>
</organism>
<evidence type="ECO:0000313" key="11">
    <source>
        <dbReference type="Proteomes" id="UP001152598"/>
    </source>
</evidence>
<dbReference type="Proteomes" id="UP001152598">
    <property type="component" value="Unassembled WGS sequence"/>
</dbReference>
<evidence type="ECO:0000256" key="1">
    <source>
        <dbReference type="ARBA" id="ARBA00011900"/>
    </source>
</evidence>
<keyword evidence="2 10" id="KW-0489">Methyltransferase</keyword>
<dbReference type="Pfam" id="PF07669">
    <property type="entry name" value="Eco57I"/>
    <property type="match status" value="1"/>
</dbReference>
<feature type="domain" description="DNA methylase adenine-specific" evidence="7">
    <location>
        <begin position="315"/>
        <end position="357"/>
    </location>
</feature>
<accession>A0AAP3Z2U4</accession>
<dbReference type="GO" id="GO:0008170">
    <property type="term" value="F:N-methyltransferase activity"/>
    <property type="evidence" value="ECO:0007669"/>
    <property type="project" value="InterPro"/>
</dbReference>
<comment type="caution">
    <text evidence="10">The sequence shown here is derived from an EMBL/GenBank/DDBJ whole genome shotgun (WGS) entry which is preliminary data.</text>
</comment>
<reference evidence="10" key="1">
    <citation type="submission" date="2022-10" db="EMBL/GenBank/DDBJ databases">
        <authorList>
            <person name="Turner M.S."/>
            <person name="Huang W."/>
        </authorList>
    </citation>
    <scope>NUCLEOTIDE SEQUENCE</scope>
    <source>
        <strain evidence="10">54</strain>
    </source>
</reference>
<proteinExistence type="predicted"/>
<dbReference type="PANTHER" id="PTHR33841">
    <property type="entry name" value="DNA METHYLTRANSFERASE YEEA-RELATED"/>
    <property type="match status" value="1"/>
</dbReference>
<gene>
    <name evidence="10" type="ORF">OGZ50_11260</name>
</gene>
<evidence type="ECO:0000259" key="8">
    <source>
        <dbReference type="Pfam" id="PF07669"/>
    </source>
</evidence>
<dbReference type="PRINTS" id="PR00507">
    <property type="entry name" value="N12N6MTFRASE"/>
</dbReference>
<dbReference type="InterPro" id="IPR050953">
    <property type="entry name" value="N4_N6_ade-DNA_methylase"/>
</dbReference>
<feature type="domain" description="Type ISP restriction-modification enzyme LLaBIII C-terminal specificity" evidence="9">
    <location>
        <begin position="726"/>
        <end position="1028"/>
    </location>
</feature>
<dbReference type="InterPro" id="IPR041635">
    <property type="entry name" value="Type_ISP_LLaBIII_C"/>
</dbReference>
<comment type="catalytic activity">
    <reaction evidence="6">
        <text>a 2'-deoxyadenosine in DNA + S-adenosyl-L-methionine = an N(6)-methyl-2'-deoxyadenosine in DNA + S-adenosyl-L-homocysteine + H(+)</text>
        <dbReference type="Rhea" id="RHEA:15197"/>
        <dbReference type="Rhea" id="RHEA-COMP:12418"/>
        <dbReference type="Rhea" id="RHEA-COMP:12419"/>
        <dbReference type="ChEBI" id="CHEBI:15378"/>
        <dbReference type="ChEBI" id="CHEBI:57856"/>
        <dbReference type="ChEBI" id="CHEBI:59789"/>
        <dbReference type="ChEBI" id="CHEBI:90615"/>
        <dbReference type="ChEBI" id="CHEBI:90616"/>
        <dbReference type="EC" id="2.1.1.72"/>
    </reaction>
</comment>
<dbReference type="SUPFAM" id="SSF53335">
    <property type="entry name" value="S-adenosyl-L-methionine-dependent methyltransferases"/>
    <property type="match status" value="1"/>
</dbReference>
<dbReference type="EMBL" id="JAOWLV010000007">
    <property type="protein sequence ID" value="MDG4977307.1"/>
    <property type="molecule type" value="Genomic_DNA"/>
</dbReference>
<dbReference type="InterPro" id="IPR029063">
    <property type="entry name" value="SAM-dependent_MTases_sf"/>
</dbReference>
<protein>
    <recommendedName>
        <fullName evidence="1">site-specific DNA-methyltransferase (adenine-specific)</fullName>
        <ecNumber evidence="1">2.1.1.72</ecNumber>
    </recommendedName>
</protein>